<comment type="caution">
    <text evidence="1">The sequence shown here is derived from an EMBL/GenBank/DDBJ whole genome shotgun (WGS) entry which is preliminary data.</text>
</comment>
<proteinExistence type="predicted"/>
<organism evidence="1 2">
    <name type="scientific">Gigaspora rosea</name>
    <dbReference type="NCBI Taxonomy" id="44941"/>
    <lineage>
        <taxon>Eukaryota</taxon>
        <taxon>Fungi</taxon>
        <taxon>Fungi incertae sedis</taxon>
        <taxon>Mucoromycota</taxon>
        <taxon>Glomeromycotina</taxon>
        <taxon>Glomeromycetes</taxon>
        <taxon>Diversisporales</taxon>
        <taxon>Gigasporaceae</taxon>
        <taxon>Gigaspora</taxon>
    </lineage>
</organism>
<dbReference type="AlphaFoldDB" id="A0A397U400"/>
<name>A0A397U400_9GLOM</name>
<gene>
    <name evidence="1" type="ORF">C2G38_2122094</name>
</gene>
<protein>
    <submittedName>
        <fullName evidence="1">Uncharacterized protein</fullName>
    </submittedName>
</protein>
<dbReference type="Proteomes" id="UP000266673">
    <property type="component" value="Unassembled WGS sequence"/>
</dbReference>
<sequence length="64" mass="7621">MVQYKEKSKEYVPNGSEKGLRNVISSIQRTFNSNRRFQKMILIGKLFFHNNLGDHGKRMEVEKY</sequence>
<reference evidence="1 2" key="1">
    <citation type="submission" date="2018-06" db="EMBL/GenBank/DDBJ databases">
        <title>Comparative genomics reveals the genomic features of Rhizophagus irregularis, R. cerebriforme, R. diaphanum and Gigaspora rosea, and their symbiotic lifestyle signature.</title>
        <authorList>
            <person name="Morin E."/>
            <person name="San Clemente H."/>
            <person name="Chen E.C.H."/>
            <person name="De La Providencia I."/>
            <person name="Hainaut M."/>
            <person name="Kuo A."/>
            <person name="Kohler A."/>
            <person name="Murat C."/>
            <person name="Tang N."/>
            <person name="Roy S."/>
            <person name="Loubradou J."/>
            <person name="Henrissat B."/>
            <person name="Grigoriev I.V."/>
            <person name="Corradi N."/>
            <person name="Roux C."/>
            <person name="Martin F.M."/>
        </authorList>
    </citation>
    <scope>NUCLEOTIDE SEQUENCE [LARGE SCALE GENOMIC DNA]</scope>
    <source>
        <strain evidence="1 2">DAOM 194757</strain>
    </source>
</reference>
<feature type="non-terminal residue" evidence="1">
    <location>
        <position position="64"/>
    </location>
</feature>
<dbReference type="EMBL" id="QKWP01002307">
    <property type="protein sequence ID" value="RIB03868.1"/>
    <property type="molecule type" value="Genomic_DNA"/>
</dbReference>
<keyword evidence="2" id="KW-1185">Reference proteome</keyword>
<evidence type="ECO:0000313" key="1">
    <source>
        <dbReference type="EMBL" id="RIB03868.1"/>
    </source>
</evidence>
<accession>A0A397U400</accession>
<evidence type="ECO:0000313" key="2">
    <source>
        <dbReference type="Proteomes" id="UP000266673"/>
    </source>
</evidence>